<accession>D8J347</accession>
<dbReference type="PATRIC" id="fig|795797.18.peg.1765"/>
<reference evidence="2 4" key="1">
    <citation type="journal article" date="2010" name="J. Bacteriol.">
        <title>Complete genome sequence of Halalkalicoccus jeotgali B3(T), an extremely halophilic archaeon.</title>
        <authorList>
            <person name="Roh S.W."/>
            <person name="Nam Y.D."/>
            <person name="Nam S.H."/>
            <person name="Choi S.H."/>
            <person name="Park H.S."/>
            <person name="Bae J.W."/>
        </authorList>
    </citation>
    <scope>NUCLEOTIDE SEQUENCE [LARGE SCALE GENOMIC DNA]</scope>
    <source>
        <strain evidence="2">B3</strain>
        <strain evidence="4">DSM 18796 / CECT 7217 / JCM 14584 / KCTC 4019 / B3</strain>
    </source>
</reference>
<gene>
    <name evidence="2" type="ordered locus">HacjB3_08855</name>
    <name evidence="3" type="ORF">C497_13825</name>
</gene>
<keyword evidence="1" id="KW-1133">Transmembrane helix</keyword>
<evidence type="ECO:0000313" key="4">
    <source>
        <dbReference type="Proteomes" id="UP000000390"/>
    </source>
</evidence>
<dbReference type="KEGG" id="hje:HacjB3_08855"/>
<dbReference type="EMBL" id="CP002062">
    <property type="protein sequence ID" value="ADJ15154.1"/>
    <property type="molecule type" value="Genomic_DNA"/>
</dbReference>
<proteinExistence type="predicted"/>
<dbReference type="EMBL" id="AOHV01000037">
    <property type="protein sequence ID" value="ELY35126.1"/>
    <property type="molecule type" value="Genomic_DNA"/>
</dbReference>
<dbReference type="Proteomes" id="UP000000390">
    <property type="component" value="Chromosome"/>
</dbReference>
<reference evidence="3 5" key="2">
    <citation type="journal article" date="2014" name="PLoS Genet.">
        <title>Phylogenetically driven sequencing of extremely halophilic archaea reveals strategies for static and dynamic osmo-response.</title>
        <authorList>
            <person name="Becker E.A."/>
            <person name="Seitzer P.M."/>
            <person name="Tritt A."/>
            <person name="Larsen D."/>
            <person name="Krusor M."/>
            <person name="Yao A.I."/>
            <person name="Wu D."/>
            <person name="Madern D."/>
            <person name="Eisen J.A."/>
            <person name="Darling A.E."/>
            <person name="Facciotti M.T."/>
        </authorList>
    </citation>
    <scope>NUCLEOTIDE SEQUENCE [LARGE SCALE GENOMIC DNA]</scope>
    <source>
        <strain evidence="3">B3</strain>
        <strain evidence="5">DSM 18796 / CECT 7217 / JCM 14584 / KCTC 4019 / B3</strain>
    </source>
</reference>
<keyword evidence="1" id="KW-0472">Membrane</keyword>
<keyword evidence="5" id="KW-1185">Reference proteome</keyword>
<evidence type="ECO:0000256" key="1">
    <source>
        <dbReference type="SAM" id="Phobius"/>
    </source>
</evidence>
<feature type="transmembrane region" description="Helical" evidence="1">
    <location>
        <begin position="6"/>
        <end position="24"/>
    </location>
</feature>
<organism evidence="2 4">
    <name type="scientific">Halalkalicoccus jeotgali (strain DSM 18796 / CECT 7217 / JCM 14584 / KCTC 4019 / B3)</name>
    <dbReference type="NCBI Taxonomy" id="795797"/>
    <lineage>
        <taxon>Archaea</taxon>
        <taxon>Methanobacteriati</taxon>
        <taxon>Methanobacteriota</taxon>
        <taxon>Stenosarchaea group</taxon>
        <taxon>Halobacteria</taxon>
        <taxon>Halobacteriales</taxon>
        <taxon>Halococcaceae</taxon>
        <taxon>Halalkalicoccus</taxon>
    </lineage>
</organism>
<dbReference type="RefSeq" id="WP_008417396.1">
    <property type="nucleotide sequence ID" value="NC_014297.1"/>
</dbReference>
<dbReference type="HOGENOM" id="CLU_3282743_0_0_2"/>
<evidence type="ECO:0000313" key="3">
    <source>
        <dbReference type="EMBL" id="ELY35126.1"/>
    </source>
</evidence>
<dbReference type="AlphaFoldDB" id="D8J347"/>
<evidence type="ECO:0000313" key="2">
    <source>
        <dbReference type="EMBL" id="ADJ15154.1"/>
    </source>
</evidence>
<sequence length="40" mass="4504">MSSMFIITLVVPLAVALFVTEWVLTSRPQRLTGDGRRADR</sequence>
<protein>
    <submittedName>
        <fullName evidence="2">Uncharacterized protein</fullName>
    </submittedName>
</protein>
<dbReference type="Proteomes" id="UP000011645">
    <property type="component" value="Unassembled WGS sequence"/>
</dbReference>
<evidence type="ECO:0000313" key="5">
    <source>
        <dbReference type="Proteomes" id="UP000011645"/>
    </source>
</evidence>
<keyword evidence="1" id="KW-0812">Transmembrane</keyword>
<name>D8J347_HALJB</name>
<dbReference type="GeneID" id="78824071"/>